<keyword evidence="1" id="KW-1185">Reference proteome</keyword>
<dbReference type="Proteomes" id="UP000492821">
    <property type="component" value="Unassembled WGS sequence"/>
</dbReference>
<accession>A0A7E4V8J0</accession>
<name>A0A7E4V8J0_PANRE</name>
<proteinExistence type="predicted"/>
<organism evidence="1 2">
    <name type="scientific">Panagrellus redivivus</name>
    <name type="common">Microworm</name>
    <dbReference type="NCBI Taxonomy" id="6233"/>
    <lineage>
        <taxon>Eukaryota</taxon>
        <taxon>Metazoa</taxon>
        <taxon>Ecdysozoa</taxon>
        <taxon>Nematoda</taxon>
        <taxon>Chromadorea</taxon>
        <taxon>Rhabditida</taxon>
        <taxon>Tylenchina</taxon>
        <taxon>Panagrolaimomorpha</taxon>
        <taxon>Panagrolaimoidea</taxon>
        <taxon>Panagrolaimidae</taxon>
        <taxon>Panagrellus</taxon>
    </lineage>
</organism>
<dbReference type="AlphaFoldDB" id="A0A7E4V8J0"/>
<sequence length="383" mass="45073">MVQLKHHMLHDIFADLLARPYCLESSVFPGICNFVLSGKGPFHAFRQVVARDVTIMNVTAEYMEVYYRDVYWQNEQQFFNVLFVRWARKVKTRSFEWFNSAREGYLQPLCENSDIESFCIASSDDVKWCDVLKAFPFLVCLKMPLEQFANMLHAAAELKVELTDLNEIVLSDFSPEGNLFDILETWHKYKTHCPNIETMRFDKGYTTKSFEFPESDISFPSVKHLDINVLEVKCIFKLDFAVLTAVQKMFPSLEKVRIEFDSRCKDKPENIERELKELEQFYQTFQALSFGFFLEVVHHEAFHRYHFGKVSDLFSTKGRIEHDGFLLSLHRFKVHSSYPNKSLIYSVRHLRRGGSSQDPLPAGWQESKYRETIRRLKLQTKND</sequence>
<reference evidence="2" key="2">
    <citation type="submission" date="2020-10" db="UniProtKB">
        <authorList>
            <consortium name="WormBaseParasite"/>
        </authorList>
    </citation>
    <scope>IDENTIFICATION</scope>
</reference>
<reference evidence="1" key="1">
    <citation type="journal article" date="2013" name="Genetics">
        <title>The draft genome and transcriptome of Panagrellus redivivus are shaped by the harsh demands of a free-living lifestyle.</title>
        <authorList>
            <person name="Srinivasan J."/>
            <person name="Dillman A.R."/>
            <person name="Macchietto M.G."/>
            <person name="Heikkinen L."/>
            <person name="Lakso M."/>
            <person name="Fracchia K.M."/>
            <person name="Antoshechkin I."/>
            <person name="Mortazavi A."/>
            <person name="Wong G."/>
            <person name="Sternberg P.W."/>
        </authorList>
    </citation>
    <scope>NUCLEOTIDE SEQUENCE [LARGE SCALE GENOMIC DNA]</scope>
    <source>
        <strain evidence="1">MT8872</strain>
    </source>
</reference>
<dbReference type="WBParaSite" id="Pan_g17881.t1">
    <property type="protein sequence ID" value="Pan_g17881.t1"/>
    <property type="gene ID" value="Pan_g17881"/>
</dbReference>
<protein>
    <submittedName>
        <fullName evidence="2">FBA_2 domain-containing protein</fullName>
    </submittedName>
</protein>
<evidence type="ECO:0000313" key="1">
    <source>
        <dbReference type="Proteomes" id="UP000492821"/>
    </source>
</evidence>
<evidence type="ECO:0000313" key="2">
    <source>
        <dbReference type="WBParaSite" id="Pan_g17881.t1"/>
    </source>
</evidence>